<dbReference type="EMBL" id="JAMKOV010000001">
    <property type="protein sequence ID" value="KAI8044263.1"/>
    <property type="molecule type" value="Genomic_DNA"/>
</dbReference>
<protein>
    <submittedName>
        <fullName evidence="1">Uncharacterized protein</fullName>
    </submittedName>
</protein>
<sequence>MMPPAAHPTWPHRHISTSTAGMQNFFVMDFLINLQSFSTAYQQHLQHSRCVMGLGGAQLADPFQYHKGGGSYSRSRSRAAGDNSAPFISIAHLNLDLK</sequence>
<accession>A0A9P9YWP9</accession>
<proteinExistence type="predicted"/>
<reference evidence="1" key="1">
    <citation type="journal article" date="2023" name="Genome Biol. Evol.">
        <title>Long-read-based Genome Assembly of Drosophila gunungcola Reveals Fewer Chemosensory Genes in Flower-breeding Species.</title>
        <authorList>
            <person name="Negi A."/>
            <person name="Liao B.Y."/>
            <person name="Yeh S.D."/>
        </authorList>
    </citation>
    <scope>NUCLEOTIDE SEQUENCE</scope>
    <source>
        <strain evidence="1">Sukarami</strain>
    </source>
</reference>
<comment type="caution">
    <text evidence="1">The sequence shown here is derived from an EMBL/GenBank/DDBJ whole genome shotgun (WGS) entry which is preliminary data.</text>
</comment>
<evidence type="ECO:0000313" key="2">
    <source>
        <dbReference type="Proteomes" id="UP001059596"/>
    </source>
</evidence>
<dbReference type="Proteomes" id="UP001059596">
    <property type="component" value="Chromosome 3R"/>
</dbReference>
<evidence type="ECO:0000313" key="1">
    <source>
        <dbReference type="EMBL" id="KAI8044263.1"/>
    </source>
</evidence>
<name>A0A9P9YWP9_9MUSC</name>
<organism evidence="1 2">
    <name type="scientific">Drosophila gunungcola</name>
    <name type="common">fruit fly</name>
    <dbReference type="NCBI Taxonomy" id="103775"/>
    <lineage>
        <taxon>Eukaryota</taxon>
        <taxon>Metazoa</taxon>
        <taxon>Ecdysozoa</taxon>
        <taxon>Arthropoda</taxon>
        <taxon>Hexapoda</taxon>
        <taxon>Insecta</taxon>
        <taxon>Pterygota</taxon>
        <taxon>Neoptera</taxon>
        <taxon>Endopterygota</taxon>
        <taxon>Diptera</taxon>
        <taxon>Brachycera</taxon>
        <taxon>Muscomorpha</taxon>
        <taxon>Ephydroidea</taxon>
        <taxon>Drosophilidae</taxon>
        <taxon>Drosophila</taxon>
        <taxon>Sophophora</taxon>
    </lineage>
</organism>
<keyword evidence="2" id="KW-1185">Reference proteome</keyword>
<gene>
    <name evidence="1" type="ORF">M5D96_000414</name>
</gene>
<dbReference type="AlphaFoldDB" id="A0A9P9YWP9"/>